<feature type="domain" description="Transglutaminase-like" evidence="1">
    <location>
        <begin position="185"/>
        <end position="261"/>
    </location>
</feature>
<dbReference type="PANTHER" id="PTHR33490">
    <property type="entry name" value="BLR5614 PROTEIN-RELATED"/>
    <property type="match status" value="1"/>
</dbReference>
<dbReference type="EMBL" id="JABXXQ010000002">
    <property type="protein sequence ID" value="NVN28818.1"/>
    <property type="molecule type" value="Genomic_DNA"/>
</dbReference>
<dbReference type="Proteomes" id="UP000557688">
    <property type="component" value="Unassembled WGS sequence"/>
</dbReference>
<evidence type="ECO:0000259" key="1">
    <source>
        <dbReference type="SMART" id="SM00460"/>
    </source>
</evidence>
<reference evidence="2 4" key="2">
    <citation type="submission" date="2020-08" db="EMBL/GenBank/DDBJ databases">
        <title>Genomic Encyclopedia of Type Strains, Phase III (KMG-III): the genomes of soil and plant-associated and newly described type strains.</title>
        <authorList>
            <person name="Whitman W."/>
        </authorList>
    </citation>
    <scope>NUCLEOTIDE SEQUENCE [LARGE SCALE GENOMIC DNA]</scope>
    <source>
        <strain evidence="2 4">CECT 8088</strain>
    </source>
</reference>
<dbReference type="RefSeq" id="WP_176621572.1">
    <property type="nucleotide sequence ID" value="NZ_JABXXQ010000002.1"/>
</dbReference>
<dbReference type="InterPro" id="IPR013589">
    <property type="entry name" value="Bac_transglu_N"/>
</dbReference>
<comment type="caution">
    <text evidence="3">The sequence shown here is derived from an EMBL/GenBank/DDBJ whole genome shotgun (WGS) entry which is preliminary data.</text>
</comment>
<name>A0A850NPB1_9PROT</name>
<proteinExistence type="predicted"/>
<reference evidence="3 5" key="1">
    <citation type="submission" date="2020-06" db="EMBL/GenBank/DDBJ databases">
        <title>Description of novel acetic acid bacteria.</title>
        <authorList>
            <person name="Sombolestani A."/>
        </authorList>
    </citation>
    <scope>NUCLEOTIDE SEQUENCE [LARGE SCALE GENOMIC DNA]</scope>
    <source>
        <strain evidence="3 5">LMG 26838</strain>
    </source>
</reference>
<evidence type="ECO:0000313" key="3">
    <source>
        <dbReference type="EMBL" id="NVN28818.1"/>
    </source>
</evidence>
<dbReference type="Pfam" id="PF08379">
    <property type="entry name" value="Bact_transglu_N"/>
    <property type="match status" value="1"/>
</dbReference>
<dbReference type="SUPFAM" id="SSF54001">
    <property type="entry name" value="Cysteine proteinases"/>
    <property type="match status" value="1"/>
</dbReference>
<dbReference type="Proteomes" id="UP000565205">
    <property type="component" value="Unassembled WGS sequence"/>
</dbReference>
<keyword evidence="4" id="KW-1185">Reference proteome</keyword>
<dbReference type="PANTHER" id="PTHR33490:SF1">
    <property type="entry name" value="SLL1233 PROTEIN"/>
    <property type="match status" value="1"/>
</dbReference>
<evidence type="ECO:0000313" key="2">
    <source>
        <dbReference type="EMBL" id="MBB3173321.1"/>
    </source>
</evidence>
<dbReference type="EMBL" id="JACHXV010000003">
    <property type="protein sequence ID" value="MBB3173321.1"/>
    <property type="molecule type" value="Genomic_DNA"/>
</dbReference>
<dbReference type="SMART" id="SM00460">
    <property type="entry name" value="TGc"/>
    <property type="match status" value="1"/>
</dbReference>
<sequence>MPLHVALTHRTSYKYARPIALGPQTIRLRPAPQSRTPILSYALKISPQPHFLNWQQDPQGNFLARVVFPERVSSFEVTVDLTADMATINPFDFFLEPEAETFPFAYDPVLTEELAPFRKIEAPGPKLAALIEEARGIIASRTAAEANEQGGARTTPLLVAFNQMLADRISYVVRMEPGVWTPEQTLGEMRGSCRDSGWLLVQLLRHLGFAARFVSGYLIQLKADQESLTGPSGPTEDFTDLHAWAEVYLPGAGWVGLDATSGLLTGEGHIPLAASPEPASAAAISGLLEPVETEFGFHMGVTRVHETPRTTRPIDDAQWGRLLAAGDAVETLLTEGDVRLTMGGEPTFIAMAEMDAPIWNSEALGGAKRHYAGRLIRALLPDWAPGAALQYATGKHYPGEQLPRWAIHAHFRTDGEPVWKDTSLLASDDDTPGATYEDAHRFSVLLAEKLGVDPNRVLPAYEDTHYQLWREYKLPANVLVEESKLADPAERARLARVFGRGLSAPVGDVLPLRRSLIDGERVWETGRWQLRSDVLLLVQGDSPIGVRLPLQSLPWAPPEEIEALFEADPLSPRASLPEREALGLPTPAQDDDGEDPATMVRTALTVEPRMGFIHIFLPPLYEIEDWLDLVARIEAVAAETGLKVFLEGYTPPRDPRVTSFSITPDPGVVEINIHPAASWRDWVDRTSQLYDAAHRLGLGAEKFMLDGRHVGSGGGNHMVMGATTPADSPFLRRPDLLKSLLGFWHNHPSLSYLFSGLFIGPMSQHPRIDEARMDAISELEIAFAQIGPKLDTPPWAVDRLLRNILVDMTGNTHRTEFCIDKLYSPDSSSGRLGLVEYRAMEMPPDPRMAAAQALLLRAAVAAFWTTPYERRLIRWGTRLHDRFMLPHYVAQDFHDLIEELNALLPAAAPLDPAWFDAQIAFRFPHLGSVRVHGIGLSLEQALEPWHVLGETAGLAGMIRAVDNSVERLQVSVENWEDSRYILACNGYAVPLAKTDDEGRFVGGVRFKAWRPAQGLHPLLPAQTPLVFDIYDRWTGRSLGGLTHHAAHPGGRNYETFPVNANEAEARRRIRFQPFGHTPGPMEEPRVVTSPEHPLTLDLRRTGWPHAFA</sequence>
<dbReference type="Pfam" id="PF09899">
    <property type="entry name" value="DUF2126"/>
    <property type="match status" value="1"/>
</dbReference>
<gene>
    <name evidence="2" type="ORF">FHR90_001139</name>
    <name evidence="3" type="ORF">HUK83_00460</name>
</gene>
<accession>A0A850NPB1</accession>
<protein>
    <submittedName>
        <fullName evidence="3">Transglutaminase family protein</fullName>
    </submittedName>
</protein>
<dbReference type="InterPro" id="IPR018667">
    <property type="entry name" value="DUF2126"/>
</dbReference>
<dbReference type="AlphaFoldDB" id="A0A850NPB1"/>
<evidence type="ECO:0000313" key="5">
    <source>
        <dbReference type="Proteomes" id="UP000565205"/>
    </source>
</evidence>
<dbReference type="Gene3D" id="3.10.620.30">
    <property type="match status" value="1"/>
</dbReference>
<dbReference type="Pfam" id="PF01841">
    <property type="entry name" value="Transglut_core"/>
    <property type="match status" value="1"/>
</dbReference>
<dbReference type="InterPro" id="IPR002931">
    <property type="entry name" value="Transglutaminase-like"/>
</dbReference>
<organism evidence="3 5">
    <name type="scientific">Endobacter medicaginis</name>
    <dbReference type="NCBI Taxonomy" id="1181271"/>
    <lineage>
        <taxon>Bacteria</taxon>
        <taxon>Pseudomonadati</taxon>
        <taxon>Pseudomonadota</taxon>
        <taxon>Alphaproteobacteria</taxon>
        <taxon>Acetobacterales</taxon>
        <taxon>Acetobacteraceae</taxon>
        <taxon>Endobacter</taxon>
    </lineage>
</organism>
<dbReference type="InterPro" id="IPR038765">
    <property type="entry name" value="Papain-like_cys_pep_sf"/>
</dbReference>
<evidence type="ECO:0000313" key="4">
    <source>
        <dbReference type="Proteomes" id="UP000557688"/>
    </source>
</evidence>